<evidence type="ECO:0008006" key="3">
    <source>
        <dbReference type="Google" id="ProtNLM"/>
    </source>
</evidence>
<dbReference type="AlphaFoldDB" id="A0A1U7LQA2"/>
<dbReference type="InterPro" id="IPR032675">
    <property type="entry name" value="LRR_dom_sf"/>
</dbReference>
<dbReference type="Gene3D" id="3.80.10.10">
    <property type="entry name" value="Ribonuclease Inhibitor"/>
    <property type="match status" value="1"/>
</dbReference>
<reference evidence="1 2" key="1">
    <citation type="submission" date="2016-04" db="EMBL/GenBank/DDBJ databases">
        <title>Evolutionary innovation and constraint leading to complex multicellularity in the Ascomycota.</title>
        <authorList>
            <person name="Cisse O."/>
            <person name="Nguyen A."/>
            <person name="Hewitt D.A."/>
            <person name="Jedd G."/>
            <person name="Stajich J.E."/>
        </authorList>
    </citation>
    <scope>NUCLEOTIDE SEQUENCE [LARGE SCALE GENOMIC DNA]</scope>
    <source>
        <strain evidence="1 2">DAH-3</strain>
    </source>
</reference>
<protein>
    <recommendedName>
        <fullName evidence="3">F-box domain-containing protein</fullName>
    </recommendedName>
</protein>
<organism evidence="1 2">
    <name type="scientific">Neolecta irregularis (strain DAH-3)</name>
    <dbReference type="NCBI Taxonomy" id="1198029"/>
    <lineage>
        <taxon>Eukaryota</taxon>
        <taxon>Fungi</taxon>
        <taxon>Dikarya</taxon>
        <taxon>Ascomycota</taxon>
        <taxon>Taphrinomycotina</taxon>
        <taxon>Neolectales</taxon>
        <taxon>Neolectaceae</taxon>
        <taxon>Neolecta</taxon>
    </lineage>
</organism>
<comment type="caution">
    <text evidence="1">The sequence shown here is derived from an EMBL/GenBank/DDBJ whole genome shotgun (WGS) entry which is preliminary data.</text>
</comment>
<accession>A0A1U7LQA2</accession>
<gene>
    <name evidence="1" type="ORF">NEOLI_004836</name>
</gene>
<evidence type="ECO:0000313" key="1">
    <source>
        <dbReference type="EMBL" id="OLL24763.1"/>
    </source>
</evidence>
<dbReference type="EMBL" id="LXFE01000636">
    <property type="protein sequence ID" value="OLL24763.1"/>
    <property type="molecule type" value="Genomic_DNA"/>
</dbReference>
<sequence length="321" mass="37354">MSSTYFQTYDSWNCVANYMNLPDAIALSSTCRFLHNWAKYVYTPSILDFASFSPKSRHIMTDKWFKRLKKTANGAQLRRVSTIDLSGTLIGRRTVERIFRLRNIKDLRLKNCTLIDDVRIAELAKIQHTDRMRKLYGRSVLQIALGECNIFESLVSWNVYQQLASVAPWLQFDRWQCPRSGKKHRHIVLYDPKVPDKCNDCTLVRQISCSDLETSAEKTCFRCKIPKCENCLTSFGTTELETGHLIDLYYCRNCRLHVKTECVICHDLIFKNASKECFICSGRVCNEHYNTCQTYSCPLMPGHGDLVHHFCGRCWEFDTYI</sequence>
<proteinExistence type="predicted"/>
<evidence type="ECO:0000313" key="2">
    <source>
        <dbReference type="Proteomes" id="UP000186594"/>
    </source>
</evidence>
<keyword evidence="2" id="KW-1185">Reference proteome</keyword>
<name>A0A1U7LQA2_NEOID</name>
<dbReference type="Proteomes" id="UP000186594">
    <property type="component" value="Unassembled WGS sequence"/>
</dbReference>